<reference evidence="8" key="1">
    <citation type="submission" date="2025-08" db="UniProtKB">
        <authorList>
            <consortium name="RefSeq"/>
        </authorList>
    </citation>
    <scope>IDENTIFICATION</scope>
</reference>
<dbReference type="InterPro" id="IPR011990">
    <property type="entry name" value="TPR-like_helical_dom_sf"/>
</dbReference>
<comment type="subcellular location">
    <subcellularLocation>
        <location evidence="1">Cytoplasm</location>
    </subcellularLocation>
</comment>
<evidence type="ECO:0000256" key="3">
    <source>
        <dbReference type="ARBA" id="ARBA00022737"/>
    </source>
</evidence>
<sequence length="812" mass="91075">MEETYLLNHPGVKKKILSGGRGPMPHFPPGTKLVFHFQTLKDDFERTVIDDSRLAKRPMEIFVGKMFKIEVWEVLLSSMRIGEVAEFWCDAAHTGLYPIASKGMRLIAQGKDPLEGQKHMCGMGNMYNYHSTGYPELDELMRMPQPLIFILELIEVGDLMSYKRESWMMKKDEKLKSVPPLHKEGNTLVKQGRFREAATCYQEAVVTLRAAQSREKPGDEDYISLARLIIPLVLNYCQCMLELEEYYEVIEHTTELLEKHKDCVKAYYKRAKAHAAVWNEKEARKDFHMVAALDITLSRLVWHEIQKLSETMKEKYKEEKEQYWNKLKEEKGETEKKDVEDEEGKEEEEGEDDEVSLTGMVKLKEIDAENLKIESKAEAKEEAATNEKPAGGLDGKVGANKNTPLELQGKDWQHMLKLTMHLQKEGNLYMSDRHHDVAAEKFREALEYVNCLQTKRVEYKGEDWESLEKVRVPLTLNLSQCCLELREYEQVVELTDRLLKRHKGSMRALYQRARAHAALYHEEEAREDLAKIQRRYPKFKPVVHHELRKLGQNIRDKSTKDKKNYWSTIEDKYGSADKAQAAKKAAKKKKVVKWTDQAAKKEAAAEESKEGQKEGSDEKKEGSEAVAGEAVAGSEHTSTKQVKAPAVAGAGEDKADKTPRSGEDKTSEGAPLTAAASAASEISKGIKEANEIKAQCEIKGDSTNENPPDAAGSTVQTASANKVELAPDAGAGGCGAEGGVETDRLAEQTDRAGEKEKDGTGAKQDVKKKTTPDTKGAPKAAAGKPKAATSTGKTNKPPTQTPKQKNKNKKKK</sequence>
<dbReference type="SUPFAM" id="SSF48452">
    <property type="entry name" value="TPR-like"/>
    <property type="match status" value="2"/>
</dbReference>
<feature type="region of interest" description="Disordered" evidence="5">
    <location>
        <begin position="696"/>
        <end position="812"/>
    </location>
</feature>
<proteinExistence type="predicted"/>
<dbReference type="InterPro" id="IPR039663">
    <property type="entry name" value="AIP/AIPL1/TTC9"/>
</dbReference>
<evidence type="ECO:0000313" key="7">
    <source>
        <dbReference type="Proteomes" id="UP000515152"/>
    </source>
</evidence>
<dbReference type="PANTHER" id="PTHR11242:SF1">
    <property type="entry name" value="PPIASE FKBP-TYPE DOMAIN-CONTAINING PROTEIN"/>
    <property type="match status" value="1"/>
</dbReference>
<protein>
    <submittedName>
        <fullName evidence="8">Uncharacterized protein LOC105893005</fullName>
    </submittedName>
</protein>
<keyword evidence="2" id="KW-0963">Cytoplasm</keyword>
<evidence type="ECO:0000256" key="4">
    <source>
        <dbReference type="ARBA" id="ARBA00022803"/>
    </source>
</evidence>
<dbReference type="Gene3D" id="1.25.40.10">
    <property type="entry name" value="Tetratricopeptide repeat domain"/>
    <property type="match status" value="2"/>
</dbReference>
<feature type="compositionally biased region" description="Low complexity" evidence="5">
    <location>
        <begin position="624"/>
        <end position="635"/>
    </location>
</feature>
<feature type="compositionally biased region" description="Basic and acidic residues" evidence="5">
    <location>
        <begin position="602"/>
        <end position="623"/>
    </location>
</feature>
<feature type="compositionally biased region" description="Basic and acidic residues" evidence="5">
    <location>
        <begin position="741"/>
        <end position="772"/>
    </location>
</feature>
<dbReference type="SUPFAM" id="SSF54534">
    <property type="entry name" value="FKBP-like"/>
    <property type="match status" value="1"/>
</dbReference>
<dbReference type="GO" id="GO:0003755">
    <property type="term" value="F:peptidyl-prolyl cis-trans isomerase activity"/>
    <property type="evidence" value="ECO:0007669"/>
    <property type="project" value="InterPro"/>
</dbReference>
<dbReference type="GeneID" id="105893005"/>
<evidence type="ECO:0000313" key="8">
    <source>
        <dbReference type="RefSeq" id="XP_031413822.1"/>
    </source>
</evidence>
<keyword evidence="4" id="KW-0802">TPR repeat</keyword>
<evidence type="ECO:0000256" key="1">
    <source>
        <dbReference type="ARBA" id="ARBA00004496"/>
    </source>
</evidence>
<evidence type="ECO:0000259" key="6">
    <source>
        <dbReference type="Pfam" id="PF23322"/>
    </source>
</evidence>
<feature type="domain" description="AIP/AIPL N-terminal FKBP-type PPIase" evidence="6">
    <location>
        <begin position="16"/>
        <end position="154"/>
    </location>
</feature>
<dbReference type="FunFam" id="1.25.40.10:FF:000052">
    <property type="entry name" value="Aryl-hydrocarbon-interacting protein-like 1"/>
    <property type="match status" value="1"/>
</dbReference>
<feature type="compositionally biased region" description="Basic and acidic residues" evidence="5">
    <location>
        <begin position="330"/>
        <end position="339"/>
    </location>
</feature>
<keyword evidence="3" id="KW-0677">Repeat</keyword>
<dbReference type="OrthoDB" id="5829758at2759"/>
<evidence type="ECO:0000256" key="5">
    <source>
        <dbReference type="SAM" id="MobiDB-lite"/>
    </source>
</evidence>
<dbReference type="Pfam" id="PF23322">
    <property type="entry name" value="PPIase_AIP"/>
    <property type="match status" value="1"/>
</dbReference>
<feature type="region of interest" description="Disordered" evidence="5">
    <location>
        <begin position="330"/>
        <end position="354"/>
    </location>
</feature>
<dbReference type="Gene3D" id="3.10.50.40">
    <property type="match status" value="1"/>
</dbReference>
<dbReference type="GO" id="GO:0005737">
    <property type="term" value="C:cytoplasm"/>
    <property type="evidence" value="ECO:0007669"/>
    <property type="project" value="UniProtKB-SubCell"/>
</dbReference>
<accession>A0A6P8ESL2</accession>
<dbReference type="Proteomes" id="UP000515152">
    <property type="component" value="Chromosome 20"/>
</dbReference>
<dbReference type="PANTHER" id="PTHR11242">
    <property type="entry name" value="ARYL HYDROCARBON RECEPTOR INTERACTING PROTEIN RELATED"/>
    <property type="match status" value="1"/>
</dbReference>
<dbReference type="KEGG" id="char:105893005"/>
<feature type="region of interest" description="Disordered" evidence="5">
    <location>
        <begin position="377"/>
        <end position="399"/>
    </location>
</feature>
<feature type="compositionally biased region" description="Low complexity" evidence="5">
    <location>
        <begin position="773"/>
        <end position="803"/>
    </location>
</feature>
<dbReference type="InterPro" id="IPR046357">
    <property type="entry name" value="PPIase_dom_sf"/>
</dbReference>
<feature type="compositionally biased region" description="Basic and acidic residues" evidence="5">
    <location>
        <begin position="651"/>
        <end position="667"/>
    </location>
</feature>
<dbReference type="AlphaFoldDB" id="A0A6P8ESL2"/>
<name>A0A6P8ESL2_CLUHA</name>
<dbReference type="RefSeq" id="XP_031413822.1">
    <property type="nucleotide sequence ID" value="XM_031557962.2"/>
</dbReference>
<keyword evidence="7" id="KW-1185">Reference proteome</keyword>
<feature type="region of interest" description="Disordered" evidence="5">
    <location>
        <begin position="602"/>
        <end position="682"/>
    </location>
</feature>
<dbReference type="InterPro" id="IPR056277">
    <property type="entry name" value="PPIase_AIP"/>
</dbReference>
<organism evidence="7 8">
    <name type="scientific">Clupea harengus</name>
    <name type="common">Atlantic herring</name>
    <dbReference type="NCBI Taxonomy" id="7950"/>
    <lineage>
        <taxon>Eukaryota</taxon>
        <taxon>Metazoa</taxon>
        <taxon>Chordata</taxon>
        <taxon>Craniata</taxon>
        <taxon>Vertebrata</taxon>
        <taxon>Euteleostomi</taxon>
        <taxon>Actinopterygii</taxon>
        <taxon>Neopterygii</taxon>
        <taxon>Teleostei</taxon>
        <taxon>Clupei</taxon>
        <taxon>Clupeiformes</taxon>
        <taxon>Clupeoidei</taxon>
        <taxon>Clupeidae</taxon>
        <taxon>Clupea</taxon>
    </lineage>
</organism>
<gene>
    <name evidence="8" type="primary">LOC105893005</name>
</gene>
<feature type="compositionally biased region" description="Acidic residues" evidence="5">
    <location>
        <begin position="340"/>
        <end position="354"/>
    </location>
</feature>
<evidence type="ECO:0000256" key="2">
    <source>
        <dbReference type="ARBA" id="ARBA00022490"/>
    </source>
</evidence>